<dbReference type="InterPro" id="IPR011539">
    <property type="entry name" value="RHD_DNA_bind_dom"/>
</dbReference>
<dbReference type="SUPFAM" id="SSF49417">
    <property type="entry name" value="p53-like transcription factors"/>
    <property type="match status" value="1"/>
</dbReference>
<dbReference type="AlphaFoldDB" id="A0A0H3YI51"/>
<dbReference type="GO" id="GO:0048935">
    <property type="term" value="P:peripheral nervous system neuron development"/>
    <property type="evidence" value="ECO:0007669"/>
    <property type="project" value="UniProtKB-ARBA"/>
</dbReference>
<feature type="region of interest" description="Disordered" evidence="2">
    <location>
        <begin position="442"/>
        <end position="461"/>
    </location>
</feature>
<dbReference type="PROSITE" id="PS50297">
    <property type="entry name" value="ANK_REP_REGION"/>
    <property type="match status" value="2"/>
</dbReference>
<reference evidence="4" key="1">
    <citation type="journal article" date="2015" name="Dev. Comp. Immunol.">
        <title>Involvement of Relish gene from Macrobrachium rosenbergii in the expression of anti-microbial peptides.</title>
        <authorList>
            <person name="Shi Y.R."/>
            <person name="Jin M."/>
            <person name="Ma F.T."/>
            <person name="Huang Y."/>
            <person name="Huang X."/>
            <person name="Feng J.L."/>
            <person name="Zhao L.L."/>
            <person name="Chen Y.H."/>
            <person name="Ren Q."/>
        </authorList>
    </citation>
    <scope>NUCLEOTIDE SEQUENCE</scope>
</reference>
<dbReference type="EMBL" id="KR827675">
    <property type="protein sequence ID" value="AKN21220.1"/>
    <property type="molecule type" value="mRNA"/>
</dbReference>
<reference evidence="4" key="2">
    <citation type="submission" date="2015-05" db="EMBL/GenBank/DDBJ databases">
        <authorList>
            <person name="Shi Y.-R."/>
            <person name="Jin M."/>
            <person name="Ma F.-T."/>
            <person name="Huang Y."/>
            <person name="Huang X."/>
            <person name="Feng J.-L."/>
            <person name="Zhao L.-L."/>
            <person name="Chen Y.-H."/>
            <person name="Ren Q."/>
        </authorList>
    </citation>
    <scope>NUCLEOTIDE SEQUENCE</scope>
</reference>
<keyword evidence="1" id="KW-0040">ANK repeat</keyword>
<dbReference type="Pfam" id="PF16179">
    <property type="entry name" value="RHD_dimer"/>
    <property type="match status" value="1"/>
</dbReference>
<feature type="repeat" description="ANK" evidence="1">
    <location>
        <begin position="943"/>
        <end position="975"/>
    </location>
</feature>
<accession>A0A0H3YI51</accession>
<dbReference type="InterPro" id="IPR013783">
    <property type="entry name" value="Ig-like_fold"/>
</dbReference>
<dbReference type="Pfam" id="PF00554">
    <property type="entry name" value="RHD_DNA_bind"/>
    <property type="match status" value="1"/>
</dbReference>
<dbReference type="InterPro" id="IPR008967">
    <property type="entry name" value="p53-like_TF_DNA-bd_sf"/>
</dbReference>
<feature type="domain" description="RHD" evidence="3">
    <location>
        <begin position="45"/>
        <end position="253"/>
    </location>
</feature>
<dbReference type="InterPro" id="IPR002110">
    <property type="entry name" value="Ankyrin_rpt"/>
</dbReference>
<evidence type="ECO:0000259" key="3">
    <source>
        <dbReference type="PROSITE" id="PS50254"/>
    </source>
</evidence>
<dbReference type="InterPro" id="IPR002909">
    <property type="entry name" value="IPT_dom"/>
</dbReference>
<dbReference type="Gene3D" id="2.60.40.10">
    <property type="entry name" value="Immunoglobulins"/>
    <property type="match status" value="1"/>
</dbReference>
<dbReference type="GO" id="GO:0005654">
    <property type="term" value="C:nucleoplasm"/>
    <property type="evidence" value="ECO:0007669"/>
    <property type="project" value="UniProtKB-ARBA"/>
</dbReference>
<dbReference type="SUPFAM" id="SSF81296">
    <property type="entry name" value="E set domains"/>
    <property type="match status" value="1"/>
</dbReference>
<name>A0A0H3YI51_MACRS</name>
<dbReference type="InterPro" id="IPR036770">
    <property type="entry name" value="Ankyrin_rpt-contain_sf"/>
</dbReference>
<feature type="compositionally biased region" description="Basic and acidic residues" evidence="2">
    <location>
        <begin position="697"/>
        <end position="712"/>
    </location>
</feature>
<dbReference type="PROSITE" id="PS50088">
    <property type="entry name" value="ANK_REPEAT"/>
    <property type="match status" value="2"/>
</dbReference>
<dbReference type="FunFam" id="2.60.40.10:FF:000046">
    <property type="entry name" value="Nuclear factor NF-kappa-B p105 subunit"/>
    <property type="match status" value="1"/>
</dbReference>
<evidence type="ECO:0000313" key="4">
    <source>
        <dbReference type="EMBL" id="AKN21220.1"/>
    </source>
</evidence>
<dbReference type="PANTHER" id="PTHR24169:SF28">
    <property type="entry name" value="NUCLEAR FACTOR NF-KAPPA-B P110 SUBUNIT"/>
    <property type="match status" value="1"/>
</dbReference>
<dbReference type="SUPFAM" id="SSF47986">
    <property type="entry name" value="DEATH domain"/>
    <property type="match status" value="1"/>
</dbReference>
<dbReference type="Gene3D" id="2.60.40.340">
    <property type="entry name" value="Rel homology domain (RHD), DNA-binding domain"/>
    <property type="match status" value="1"/>
</dbReference>
<dbReference type="CDD" id="cd08310">
    <property type="entry name" value="Death_NFkB-like"/>
    <property type="match status" value="1"/>
</dbReference>
<dbReference type="Gene3D" id="1.10.533.10">
    <property type="entry name" value="Death Domain, Fas"/>
    <property type="match status" value="1"/>
</dbReference>
<dbReference type="GO" id="GO:0035206">
    <property type="term" value="P:regulation of hemocyte proliferation"/>
    <property type="evidence" value="ECO:0007669"/>
    <property type="project" value="UniProtKB-ARBA"/>
</dbReference>
<sequence>MVRGDSKGGMSSPYSGESASPYSDGVPSPPTVVAAYNRPYEVVHYVGPYIQILKQPQSKFRFRYKSEMVGTHGQLKADCSDKNKAAFPTVKLAKWNSGPAVIRLMLYTAEENVNQRKRHVHELSGKNCDKETGICEVVVDEKCDYTAQFQNLGIIHIAKRDTREIIMRRKREELVAHLRLRKPQHSVEEICRSITQADLKRIDEEADEEAKSMDLNKVTLRFQAYQYDKNIERYRPITLPVDSDIVYNLKNATTGELKIVRMSACSAPCTGGTEIWLLVEKVRRNNVQVKFFELDNNDREVWTAYGEFSDSDVHHQYAIVFRTPRYRFTNLNAAVRVKVQLERPTDRDTSEPLDFTYMPDSLKRSRIHLETALEEGKGSYNDPPSKRFNFNPYDSQAIDLSNNKCNGRGQEDSMPTPDILEFLAGELGGNANFNIEGQNQSPQHMVPSPVNSIDSSSQGLYSPMHPGSTGAPNTEYIALGNSQLQVPSPVHQMSTSPQYGMMSPGDNSVGSPPYQGGADNGGGMTPQFTDSQYNSPSPGMMVPSPSYQENTIQVVNQQYIQQQQVQQHQQLQLQQHQQQQQNQQIQKQDMGFQHLIQGTGDTVLVQQQTLSMQLSASDSRFNLPDCFSLGSLGQESLLDMLEVASEQLEYGANELPGSNLKADYGGKSTDTKKKEKDQPLSSGQDVDEITKLVSGVRIDDSREQRRTQRDSGNRQTSPSVDVAFKVAINAAECLQAYAATGDISLLLATHRYLLAVQNNQGDTALHTAVSNKNVDAFNKILKACEKIKPTDLLNAQNFSLETALHQAVSGNELTMVRRLVAVPGCDVSIPDARGNTPLHRAAQLQDHSCLEALLTRPINGARSAVSQAINAYNYQGETPLHLAVISGNLNIVRILINAGAQVHMCEHKRGANPLHLCAMYGHHRIAEYLIRNTSITVEAGLFDGNTALHLAAQARDPEMCRVLMRANADPEAKNYLRRRKKVSESEEEEEEEESPKKDEDEEEEESEEEAECYTPLDYAGDDREILEILRREVPDEPSVPEVANEVQEVTKLPNAQFGGDSGIDISVSGIDISVSDISSPDSSKDSENSVGHLSAGIRRSLANHLSGDTWRHLAQLLDLDYLVPHLSREASPASLLLQPDNMKGVTIEKLRGCLEVLGLKDCLAVLDAA</sequence>
<feature type="compositionally biased region" description="Polar residues" evidence="2">
    <location>
        <begin position="12"/>
        <end position="21"/>
    </location>
</feature>
<proteinExistence type="evidence at transcript level"/>
<dbReference type="InterPro" id="IPR014756">
    <property type="entry name" value="Ig_E-set"/>
</dbReference>
<dbReference type="GO" id="GO:0000978">
    <property type="term" value="F:RNA polymerase II cis-regulatory region sequence-specific DNA binding"/>
    <property type="evidence" value="ECO:0007669"/>
    <property type="project" value="TreeGrafter"/>
</dbReference>
<evidence type="ECO:0000256" key="1">
    <source>
        <dbReference type="PROSITE-ProRule" id="PRU00023"/>
    </source>
</evidence>
<dbReference type="PRINTS" id="PR00057">
    <property type="entry name" value="NFKBTNSCPFCT"/>
</dbReference>
<dbReference type="PANTHER" id="PTHR24169">
    <property type="entry name" value="NUCLEAR FACTOR NF-KAPPA-B PROTEIN"/>
    <property type="match status" value="1"/>
</dbReference>
<dbReference type="GO" id="GO:0005737">
    <property type="term" value="C:cytoplasm"/>
    <property type="evidence" value="ECO:0007669"/>
    <property type="project" value="InterPro"/>
</dbReference>
<dbReference type="GO" id="GO:0000981">
    <property type="term" value="F:DNA-binding transcription factor activity, RNA polymerase II-specific"/>
    <property type="evidence" value="ECO:0007669"/>
    <property type="project" value="TreeGrafter"/>
</dbReference>
<feature type="compositionally biased region" description="Acidic residues" evidence="2">
    <location>
        <begin position="985"/>
        <end position="1011"/>
    </location>
</feature>
<dbReference type="SMART" id="SM00248">
    <property type="entry name" value="ANK"/>
    <property type="match status" value="6"/>
</dbReference>
<feature type="region of interest" description="Disordered" evidence="2">
    <location>
        <begin position="976"/>
        <end position="1016"/>
    </location>
</feature>
<dbReference type="SMR" id="A0A0H3YI51"/>
<dbReference type="InterPro" id="IPR033926">
    <property type="entry name" value="IPT_NFkappaB"/>
</dbReference>
<feature type="region of interest" description="Disordered" evidence="2">
    <location>
        <begin position="1"/>
        <end position="26"/>
    </location>
</feature>
<feature type="repeat" description="ANK" evidence="1">
    <location>
        <begin position="875"/>
        <end position="907"/>
    </location>
</feature>
<dbReference type="GO" id="GO:0008063">
    <property type="term" value="P:Toll signaling pathway"/>
    <property type="evidence" value="ECO:0007669"/>
    <property type="project" value="UniProtKB-ARBA"/>
</dbReference>
<dbReference type="InterPro" id="IPR000451">
    <property type="entry name" value="NFkB/Dor"/>
</dbReference>
<feature type="compositionally biased region" description="Basic and acidic residues" evidence="2">
    <location>
        <begin position="669"/>
        <end position="678"/>
    </location>
</feature>
<feature type="region of interest" description="Disordered" evidence="2">
    <location>
        <begin position="517"/>
        <end position="540"/>
    </location>
</feature>
<dbReference type="SMART" id="SM00429">
    <property type="entry name" value="IPT"/>
    <property type="match status" value="1"/>
</dbReference>
<dbReference type="InterPro" id="IPR032397">
    <property type="entry name" value="RHD_dimer"/>
</dbReference>
<dbReference type="CDD" id="cd01177">
    <property type="entry name" value="IPT_NFkappaB"/>
    <property type="match status" value="1"/>
</dbReference>
<protein>
    <submittedName>
        <fullName evidence="4">Relish</fullName>
    </submittedName>
</protein>
<dbReference type="InterPro" id="IPR037059">
    <property type="entry name" value="RHD_DNA_bind_dom_sf"/>
</dbReference>
<dbReference type="InterPro" id="IPR011029">
    <property type="entry name" value="DEATH-like_dom_sf"/>
</dbReference>
<evidence type="ECO:0000256" key="2">
    <source>
        <dbReference type="SAM" id="MobiDB-lite"/>
    </source>
</evidence>
<dbReference type="SUPFAM" id="SSF48403">
    <property type="entry name" value="Ankyrin repeat"/>
    <property type="match status" value="1"/>
</dbReference>
<dbReference type="PROSITE" id="PS50254">
    <property type="entry name" value="REL_2"/>
    <property type="match status" value="1"/>
</dbReference>
<feature type="compositionally biased region" description="Polar residues" evidence="2">
    <location>
        <begin position="442"/>
        <end position="460"/>
    </location>
</feature>
<dbReference type="GO" id="GO:0002225">
    <property type="term" value="P:positive regulation of antimicrobial peptide production"/>
    <property type="evidence" value="ECO:0007669"/>
    <property type="project" value="UniProtKB-ARBA"/>
</dbReference>
<feature type="region of interest" description="Disordered" evidence="2">
    <location>
        <begin position="654"/>
        <end position="717"/>
    </location>
</feature>
<dbReference type="Pfam" id="PF12796">
    <property type="entry name" value="Ank_2"/>
    <property type="match status" value="2"/>
</dbReference>
<dbReference type="Gene3D" id="1.25.40.20">
    <property type="entry name" value="Ankyrin repeat-containing domain"/>
    <property type="match status" value="2"/>
</dbReference>
<dbReference type="GO" id="GO:0007249">
    <property type="term" value="P:canonical NF-kappaB signal transduction"/>
    <property type="evidence" value="ECO:0007669"/>
    <property type="project" value="UniProtKB-ARBA"/>
</dbReference>
<organism evidence="4">
    <name type="scientific">Macrobrachium rosenbergii</name>
    <name type="common">Giant fresh water prawn</name>
    <dbReference type="NCBI Taxonomy" id="79674"/>
    <lineage>
        <taxon>Eukaryota</taxon>
        <taxon>Metazoa</taxon>
        <taxon>Ecdysozoa</taxon>
        <taxon>Arthropoda</taxon>
        <taxon>Crustacea</taxon>
        <taxon>Multicrustacea</taxon>
        <taxon>Malacostraca</taxon>
        <taxon>Eumalacostraca</taxon>
        <taxon>Eucarida</taxon>
        <taxon>Decapoda</taxon>
        <taxon>Pleocyemata</taxon>
        <taxon>Caridea</taxon>
        <taxon>Palaemonoidea</taxon>
        <taxon>Palaemonidae</taxon>
        <taxon>Macrobrachium</taxon>
    </lineage>
</organism>
<dbReference type="GO" id="GO:0045087">
    <property type="term" value="P:innate immune response"/>
    <property type="evidence" value="ECO:0007669"/>
    <property type="project" value="UniProtKB-ARBA"/>
</dbReference>